<dbReference type="RefSeq" id="WP_345606138.1">
    <property type="nucleotide sequence ID" value="NZ_BAABJO010000011.1"/>
</dbReference>
<feature type="transmembrane region" description="Helical" evidence="8">
    <location>
        <begin position="31"/>
        <end position="58"/>
    </location>
</feature>
<comment type="subcellular location">
    <subcellularLocation>
        <location evidence="1">Cell inner membrane</location>
        <topology evidence="1">Multi-pass membrane protein</topology>
    </subcellularLocation>
    <subcellularLocation>
        <location evidence="8">Cell membrane</location>
        <topology evidence="8">Multi-pass membrane protein</topology>
    </subcellularLocation>
</comment>
<dbReference type="PROSITE" id="PS50928">
    <property type="entry name" value="ABC_TM1"/>
    <property type="match status" value="1"/>
</dbReference>
<feature type="transmembrane region" description="Helical" evidence="8">
    <location>
        <begin position="200"/>
        <end position="222"/>
    </location>
</feature>
<comment type="caution">
    <text evidence="10">The sequence shown here is derived from an EMBL/GenBank/DDBJ whole genome shotgun (WGS) entry which is preliminary data.</text>
</comment>
<dbReference type="Gene3D" id="1.10.3720.10">
    <property type="entry name" value="MetI-like"/>
    <property type="match status" value="1"/>
</dbReference>
<gene>
    <name evidence="10" type="ORF">GCM10023320_34810</name>
</gene>
<evidence type="ECO:0000256" key="8">
    <source>
        <dbReference type="RuleBase" id="RU363032"/>
    </source>
</evidence>
<name>A0ABP9NJN6_9PSEU</name>
<dbReference type="EMBL" id="BAABJO010000011">
    <property type="protein sequence ID" value="GAA5123273.1"/>
    <property type="molecule type" value="Genomic_DNA"/>
</dbReference>
<keyword evidence="7 8" id="KW-0472">Membrane</keyword>
<reference evidence="11" key="1">
    <citation type="journal article" date="2019" name="Int. J. Syst. Evol. Microbiol.">
        <title>The Global Catalogue of Microorganisms (GCM) 10K type strain sequencing project: providing services to taxonomists for standard genome sequencing and annotation.</title>
        <authorList>
            <consortium name="The Broad Institute Genomics Platform"/>
            <consortium name="The Broad Institute Genome Sequencing Center for Infectious Disease"/>
            <person name="Wu L."/>
            <person name="Ma J."/>
        </authorList>
    </citation>
    <scope>NUCLEOTIDE SEQUENCE [LARGE SCALE GENOMIC DNA]</scope>
    <source>
        <strain evidence="11">JCM 18302</strain>
    </source>
</reference>
<evidence type="ECO:0000256" key="4">
    <source>
        <dbReference type="ARBA" id="ARBA00022519"/>
    </source>
</evidence>
<evidence type="ECO:0000256" key="7">
    <source>
        <dbReference type="ARBA" id="ARBA00023136"/>
    </source>
</evidence>
<feature type="domain" description="ABC transmembrane type-1" evidence="9">
    <location>
        <begin position="88"/>
        <end position="279"/>
    </location>
</feature>
<evidence type="ECO:0000313" key="10">
    <source>
        <dbReference type="EMBL" id="GAA5123273.1"/>
    </source>
</evidence>
<proteinExistence type="inferred from homology"/>
<keyword evidence="11" id="KW-1185">Reference proteome</keyword>
<evidence type="ECO:0000256" key="3">
    <source>
        <dbReference type="ARBA" id="ARBA00022475"/>
    </source>
</evidence>
<keyword evidence="3" id="KW-1003">Cell membrane</keyword>
<feature type="transmembrane region" description="Helical" evidence="8">
    <location>
        <begin position="94"/>
        <end position="114"/>
    </location>
</feature>
<evidence type="ECO:0000259" key="9">
    <source>
        <dbReference type="PROSITE" id="PS50928"/>
    </source>
</evidence>
<accession>A0ABP9NJN6</accession>
<evidence type="ECO:0000313" key="11">
    <source>
        <dbReference type="Proteomes" id="UP001500804"/>
    </source>
</evidence>
<comment type="similarity">
    <text evidence="8">Belongs to the binding-protein-dependent transport system permease family.</text>
</comment>
<dbReference type="Pfam" id="PF00528">
    <property type="entry name" value="BPD_transp_1"/>
    <property type="match status" value="1"/>
</dbReference>
<dbReference type="CDD" id="cd06261">
    <property type="entry name" value="TM_PBP2"/>
    <property type="match status" value="1"/>
</dbReference>
<dbReference type="InterPro" id="IPR035906">
    <property type="entry name" value="MetI-like_sf"/>
</dbReference>
<feature type="transmembrane region" description="Helical" evidence="8">
    <location>
        <begin position="156"/>
        <end position="179"/>
    </location>
</feature>
<dbReference type="PANTHER" id="PTHR43357:SF4">
    <property type="entry name" value="INNER MEMBRANE ABC TRANSPORTER PERMEASE PROTEIN YDCV"/>
    <property type="match status" value="1"/>
</dbReference>
<protein>
    <submittedName>
        <fullName evidence="10">ABC transporter permease subunit</fullName>
    </submittedName>
</protein>
<evidence type="ECO:0000256" key="6">
    <source>
        <dbReference type="ARBA" id="ARBA00022989"/>
    </source>
</evidence>
<keyword evidence="6 8" id="KW-1133">Transmembrane helix</keyword>
<keyword evidence="4" id="KW-0997">Cell inner membrane</keyword>
<feature type="transmembrane region" description="Helical" evidence="8">
    <location>
        <begin position="126"/>
        <end position="150"/>
    </location>
</feature>
<dbReference type="InterPro" id="IPR000515">
    <property type="entry name" value="MetI-like"/>
</dbReference>
<organism evidence="10 11">
    <name type="scientific">Pseudonocardia adelaidensis</name>
    <dbReference type="NCBI Taxonomy" id="648754"/>
    <lineage>
        <taxon>Bacteria</taxon>
        <taxon>Bacillati</taxon>
        <taxon>Actinomycetota</taxon>
        <taxon>Actinomycetes</taxon>
        <taxon>Pseudonocardiales</taxon>
        <taxon>Pseudonocardiaceae</taxon>
        <taxon>Pseudonocardia</taxon>
    </lineage>
</organism>
<evidence type="ECO:0000256" key="2">
    <source>
        <dbReference type="ARBA" id="ARBA00022448"/>
    </source>
</evidence>
<evidence type="ECO:0000256" key="1">
    <source>
        <dbReference type="ARBA" id="ARBA00004429"/>
    </source>
</evidence>
<dbReference type="SUPFAM" id="SSF161098">
    <property type="entry name" value="MetI-like"/>
    <property type="match status" value="1"/>
</dbReference>
<dbReference type="PANTHER" id="PTHR43357">
    <property type="entry name" value="INNER MEMBRANE ABC TRANSPORTER PERMEASE PROTEIN YDCV"/>
    <property type="match status" value="1"/>
</dbReference>
<feature type="transmembrane region" description="Helical" evidence="8">
    <location>
        <begin position="262"/>
        <end position="284"/>
    </location>
</feature>
<sequence>MTATDVLLEQNTPVPARPPARTRRERPTFTAVITWVAAACFVLVVLGILASVLVQSFATVWRGGWWPDGFTAGWYGRAWTTTGMSRALVNTFEAGVAVVLVCLLAGVPAGYLLARRSFPGRSLIMLLMLLPIILPPMTYAVQLAALMYRLGLGGSMTAVVLVNLVPTLPLVVLIMVPFVEQISPEVESAARVFGANNRRLFTHVLVPLLLPGMLAAGILVLVRTLGAFELTFFVSGAETQTLVVALFGAISDPGGVPVSLTAAMAVTYMLVAVLGLAISLRYVTPSQAIRQRHR</sequence>
<keyword evidence="2 8" id="KW-0813">Transport</keyword>
<dbReference type="Proteomes" id="UP001500804">
    <property type="component" value="Unassembled WGS sequence"/>
</dbReference>
<evidence type="ECO:0000256" key="5">
    <source>
        <dbReference type="ARBA" id="ARBA00022692"/>
    </source>
</evidence>
<keyword evidence="5 8" id="KW-0812">Transmembrane</keyword>